<evidence type="ECO:0000256" key="1">
    <source>
        <dbReference type="ARBA" id="ARBA00008834"/>
    </source>
</evidence>
<evidence type="ECO:0000256" key="3">
    <source>
        <dbReference type="ARBA" id="ARBA00023295"/>
    </source>
</evidence>
<dbReference type="Gene3D" id="2.160.20.10">
    <property type="entry name" value="Single-stranded right-handed beta-helix, Pectin lyase-like"/>
    <property type="match status" value="1"/>
</dbReference>
<keyword evidence="3 4" id="KW-0326">Glycosidase</keyword>
<dbReference type="InterPro" id="IPR000743">
    <property type="entry name" value="Glyco_hydro_28"/>
</dbReference>
<dbReference type="InterPro" id="IPR012334">
    <property type="entry name" value="Pectin_lyas_fold"/>
</dbReference>
<dbReference type="GO" id="GO:0004650">
    <property type="term" value="F:polygalacturonase activity"/>
    <property type="evidence" value="ECO:0007669"/>
    <property type="project" value="UniProtKB-EC"/>
</dbReference>
<dbReference type="PANTHER" id="PTHR31339:SF9">
    <property type="entry name" value="PLASMIN AND FIBRONECTIN-BINDING PROTEIN A"/>
    <property type="match status" value="1"/>
</dbReference>
<dbReference type="InterPro" id="IPR006626">
    <property type="entry name" value="PbH1"/>
</dbReference>
<evidence type="ECO:0000256" key="2">
    <source>
        <dbReference type="ARBA" id="ARBA00022801"/>
    </source>
</evidence>
<dbReference type="SMART" id="SM00710">
    <property type="entry name" value="PbH1"/>
    <property type="match status" value="5"/>
</dbReference>
<dbReference type="STRING" id="658057.SAMN04488032_104158"/>
<keyword evidence="6" id="KW-1185">Reference proteome</keyword>
<keyword evidence="2 4" id="KW-0378">Hydrolase</keyword>
<dbReference type="PANTHER" id="PTHR31339">
    <property type="entry name" value="PECTIN LYASE-RELATED"/>
    <property type="match status" value="1"/>
</dbReference>
<organism evidence="5 6">
    <name type="scientific">Pacificibacter marinus</name>
    <dbReference type="NCBI Taxonomy" id="658057"/>
    <lineage>
        <taxon>Bacteria</taxon>
        <taxon>Pseudomonadati</taxon>
        <taxon>Pseudomonadota</taxon>
        <taxon>Alphaproteobacteria</taxon>
        <taxon>Rhodobacterales</taxon>
        <taxon>Roseobacteraceae</taxon>
        <taxon>Pacificibacter</taxon>
    </lineage>
</organism>
<dbReference type="InterPro" id="IPR051801">
    <property type="entry name" value="GH28_Enzymes"/>
</dbReference>
<dbReference type="GO" id="GO:0005975">
    <property type="term" value="P:carbohydrate metabolic process"/>
    <property type="evidence" value="ECO:0007669"/>
    <property type="project" value="InterPro"/>
</dbReference>
<accession>A0A1Y5SIJ4</accession>
<dbReference type="InterPro" id="IPR011050">
    <property type="entry name" value="Pectin_lyase_fold/virulence"/>
</dbReference>
<dbReference type="OrthoDB" id="9795222at2"/>
<reference evidence="5 6" key="1">
    <citation type="submission" date="2017-03" db="EMBL/GenBank/DDBJ databases">
        <authorList>
            <person name="Afonso C.L."/>
            <person name="Miller P.J."/>
            <person name="Scott M.A."/>
            <person name="Spackman E."/>
            <person name="Goraichik I."/>
            <person name="Dimitrov K.M."/>
            <person name="Suarez D.L."/>
            <person name="Swayne D.E."/>
        </authorList>
    </citation>
    <scope>NUCLEOTIDE SEQUENCE [LARGE SCALE GENOMIC DNA]</scope>
    <source>
        <strain evidence="5 6">CECT 7971</strain>
    </source>
</reference>
<protein>
    <submittedName>
        <fullName evidence="5">Polygalacturonase</fullName>
        <ecNumber evidence="5">3.2.1.15</ecNumber>
    </submittedName>
</protein>
<dbReference type="SUPFAM" id="SSF51126">
    <property type="entry name" value="Pectin lyase-like"/>
    <property type="match status" value="1"/>
</dbReference>
<name>A0A1Y5SIJ4_9RHOB</name>
<evidence type="ECO:0000313" key="6">
    <source>
        <dbReference type="Proteomes" id="UP000193307"/>
    </source>
</evidence>
<proteinExistence type="inferred from homology"/>
<dbReference type="PROSITE" id="PS00502">
    <property type="entry name" value="POLYGALACTURONASE"/>
    <property type="match status" value="1"/>
</dbReference>
<evidence type="ECO:0000256" key="4">
    <source>
        <dbReference type="RuleBase" id="RU361169"/>
    </source>
</evidence>
<dbReference type="Proteomes" id="UP000193307">
    <property type="component" value="Unassembled WGS sequence"/>
</dbReference>
<dbReference type="AlphaFoldDB" id="A0A1Y5SIJ4"/>
<gene>
    <name evidence="5" type="primary">pgl_1</name>
    <name evidence="5" type="ORF">PAM7971_01920</name>
</gene>
<dbReference type="RefSeq" id="WP_085849068.1">
    <property type="nucleotide sequence ID" value="NZ_FNZV01000004.1"/>
</dbReference>
<dbReference type="EC" id="3.2.1.15" evidence="5"/>
<sequence>MPSSLRLLCVTSQTAAVLIAPMGAYFTLTTAIDWTLRLRGGDQVASGTTQTVSLFLDGLEPSQSYVLSTPIGQIDILTADCAGLVDACDYGVSPDSSNNAVALAKAISAVPKGGTLRLPAGRFLTGPVFLNSEMTLLLDEGAELAAIANREGWPQLLEHDDTGRVIATWEGLPERCYASLVTAIDCHELAITGRGIIDGGGDRGDWWSWPKETRDGARRPRTVQIVHSDGVTLSGVTVRNSPSWTVHPYCCRDFTAASIKIENPSDSPNTDGLNPESCEGVKIVGVAFSVGDDCIAIKAGKRSAGQDAHLKACRDIAISHCLMERGHGAVVLGSEMSGDIRDVTVENCEFNKTDRGVRLKTRRGRGGVIGGLRVREVAMHGVATPFAANAFYFCDPDGKDDWVQSRALAPVDITTPQITDIEIINVTADGVALAAVALLGLPEAPITDVSIQNFVVSYDAGAIADVPLMTCGMNPVRHAGVIADFAEVNGVITVLAEKKETQLC</sequence>
<dbReference type="Pfam" id="PF00295">
    <property type="entry name" value="Glyco_hydro_28"/>
    <property type="match status" value="1"/>
</dbReference>
<dbReference type="EMBL" id="FWFW01000005">
    <property type="protein sequence ID" value="SLN41506.1"/>
    <property type="molecule type" value="Genomic_DNA"/>
</dbReference>
<evidence type="ECO:0000313" key="5">
    <source>
        <dbReference type="EMBL" id="SLN41506.1"/>
    </source>
</evidence>
<comment type="similarity">
    <text evidence="1 4">Belongs to the glycosyl hydrolase 28 family.</text>
</comment>